<dbReference type="Pfam" id="PF00296">
    <property type="entry name" value="Bac_luciferase"/>
    <property type="match status" value="1"/>
</dbReference>
<dbReference type="InterPro" id="IPR051260">
    <property type="entry name" value="Diverse_substr_monoxygenases"/>
</dbReference>
<dbReference type="PANTHER" id="PTHR30011">
    <property type="entry name" value="ALKANESULFONATE MONOOXYGENASE-RELATED"/>
    <property type="match status" value="1"/>
</dbReference>
<organism evidence="7 8">
    <name type="scientific">Siccirubricoccus soli</name>
    <dbReference type="NCBI Taxonomy" id="2899147"/>
    <lineage>
        <taxon>Bacteria</taxon>
        <taxon>Pseudomonadati</taxon>
        <taxon>Pseudomonadota</taxon>
        <taxon>Alphaproteobacteria</taxon>
        <taxon>Acetobacterales</taxon>
        <taxon>Roseomonadaceae</taxon>
        <taxon>Siccirubricoccus</taxon>
    </lineage>
</organism>
<dbReference type="InterPro" id="IPR016215">
    <property type="entry name" value="NTA_MOA"/>
</dbReference>
<dbReference type="RefSeq" id="WP_252956514.1">
    <property type="nucleotide sequence ID" value="NZ_JAFIRR010000235.1"/>
</dbReference>
<proteinExistence type="inferred from homology"/>
<reference evidence="7 8" key="1">
    <citation type="submission" date="2021-12" db="EMBL/GenBank/DDBJ databases">
        <title>Siccirubricoccus leaddurans sp. nov., a high concentration Zn2+ tolerance bacterium.</title>
        <authorList>
            <person name="Cao Y."/>
        </authorList>
    </citation>
    <scope>NUCLEOTIDE SEQUENCE [LARGE SCALE GENOMIC DNA]</scope>
    <source>
        <strain evidence="7 8">KC 17139</strain>
    </source>
</reference>
<evidence type="ECO:0000256" key="1">
    <source>
        <dbReference type="ARBA" id="ARBA00022630"/>
    </source>
</evidence>
<name>A0ABT1DFV7_9PROT</name>
<dbReference type="PANTHER" id="PTHR30011:SF16">
    <property type="entry name" value="C2H2 FINGER DOMAIN TRANSCRIPTION FACTOR (EUROFUNG)-RELATED"/>
    <property type="match status" value="1"/>
</dbReference>
<comment type="caution">
    <text evidence="7">The sequence shown here is derived from an EMBL/GenBank/DDBJ whole genome shotgun (WGS) entry which is preliminary data.</text>
</comment>
<evidence type="ECO:0000256" key="2">
    <source>
        <dbReference type="ARBA" id="ARBA00022643"/>
    </source>
</evidence>
<keyword evidence="3" id="KW-0560">Oxidoreductase</keyword>
<protein>
    <submittedName>
        <fullName evidence="7">LLM class flavin-dependent oxidoreductase</fullName>
    </submittedName>
</protein>
<evidence type="ECO:0000313" key="8">
    <source>
        <dbReference type="Proteomes" id="UP001523392"/>
    </source>
</evidence>
<keyword evidence="2" id="KW-0288">FMN</keyword>
<accession>A0ABT1DFV7</accession>
<dbReference type="Proteomes" id="UP001523392">
    <property type="component" value="Unassembled WGS sequence"/>
</dbReference>
<dbReference type="Gene3D" id="3.20.20.30">
    <property type="entry name" value="Luciferase-like domain"/>
    <property type="match status" value="1"/>
</dbReference>
<keyword evidence="1" id="KW-0285">Flavoprotein</keyword>
<dbReference type="PIRSF" id="PIRSF000337">
    <property type="entry name" value="NTA_MOA"/>
    <property type="match status" value="1"/>
</dbReference>
<keyword evidence="4" id="KW-0503">Monooxygenase</keyword>
<evidence type="ECO:0000256" key="3">
    <source>
        <dbReference type="ARBA" id="ARBA00023002"/>
    </source>
</evidence>
<dbReference type="SUPFAM" id="SSF51679">
    <property type="entry name" value="Bacterial luciferase-like"/>
    <property type="match status" value="1"/>
</dbReference>
<dbReference type="CDD" id="cd01095">
    <property type="entry name" value="Nitrilotriacetate_monoxgenase"/>
    <property type="match status" value="1"/>
</dbReference>
<sequence length="462" mass="51697">MMNLMTGIFPVGSHLASWRHPKSWPKVTMELDVFIETARIAEQGKFDMLFLADGNAVRSMDEPLMFLANPSVNRPSTYDPLMLMAVLAQYTKHIGLFCTATTTYDEPYLLARRFGSLDHLSKGRACWNVVTGSYEIDALNFGLSRHVAREQRYERAEEFVRVCKGLWDSWAADAFIEDKASGHFLDPSKVQRLNHDGKHFRVQGPLNVGRLPQGYPVIASAGQSEPGRELAAKHADVIFSIALTKEEAQEFYADQKARVVRHGRDPDKVRILPGVTVYVGETEAEADALWDELAELITPEVGVAMLSKLCWTDLSGYPIDGPMPDLSGEVLGMQSYRKAIDDLAKQKNLTIREMYKIVVPGAGHLTFKGNVTQVADQLEEWYRDKAADGFNIMMPVHPYSLQRFVDLVIPELQRRGLFRTEYPGTTLRETLGLEVPPRGVNPNGAWAPAKHQKHALTTAAAK</sequence>
<evidence type="ECO:0000313" key="7">
    <source>
        <dbReference type="EMBL" id="MCO6419835.1"/>
    </source>
</evidence>
<evidence type="ECO:0000256" key="5">
    <source>
        <dbReference type="ARBA" id="ARBA00033748"/>
    </source>
</evidence>
<dbReference type="InterPro" id="IPR036661">
    <property type="entry name" value="Luciferase-like_sf"/>
</dbReference>
<dbReference type="NCBIfam" id="TIGR03860">
    <property type="entry name" value="FMN_nitrolo"/>
    <property type="match status" value="1"/>
</dbReference>
<dbReference type="InterPro" id="IPR011251">
    <property type="entry name" value="Luciferase-like_dom"/>
</dbReference>
<evidence type="ECO:0000256" key="4">
    <source>
        <dbReference type="ARBA" id="ARBA00023033"/>
    </source>
</evidence>
<feature type="domain" description="Luciferase-like" evidence="6">
    <location>
        <begin position="23"/>
        <end position="290"/>
    </location>
</feature>
<gene>
    <name evidence="7" type="ORF">JYK14_27270</name>
</gene>
<comment type="similarity">
    <text evidence="5">Belongs to the NtaA/SnaA/DszA monooxygenase family.</text>
</comment>
<evidence type="ECO:0000259" key="6">
    <source>
        <dbReference type="Pfam" id="PF00296"/>
    </source>
</evidence>
<dbReference type="EMBL" id="JAFIRR010000235">
    <property type="protein sequence ID" value="MCO6419835.1"/>
    <property type="molecule type" value="Genomic_DNA"/>
</dbReference>
<keyword evidence="8" id="KW-1185">Reference proteome</keyword>